<dbReference type="HOGENOM" id="CLU_119549_2_0_7"/>
<feature type="transmembrane region" description="Helical" evidence="12">
    <location>
        <begin position="70"/>
        <end position="93"/>
    </location>
</feature>
<keyword evidence="3 12" id="KW-0813">Transport</keyword>
<dbReference type="GO" id="GO:0030964">
    <property type="term" value="C:NADH dehydrogenase complex"/>
    <property type="evidence" value="ECO:0007669"/>
    <property type="project" value="TreeGrafter"/>
</dbReference>
<proteinExistence type="inferred from homology"/>
<keyword evidence="15" id="KW-1185">Reference proteome</keyword>
<keyword evidence="6 12" id="KW-0874">Quinone</keyword>
<dbReference type="HAMAP" id="MF_01394">
    <property type="entry name" value="NDH1_NuoA"/>
    <property type="match status" value="1"/>
</dbReference>
<dbReference type="GO" id="GO:0008137">
    <property type="term" value="F:NADH dehydrogenase (ubiquinone) activity"/>
    <property type="evidence" value="ECO:0007669"/>
    <property type="project" value="InterPro"/>
</dbReference>
<comment type="function">
    <text evidence="12">NDH-1 shuttles electrons from NADH, via FMN and iron-sulfur (Fe-S) centers, to quinones in the respiratory chain. The immediate electron acceptor for the enzyme in this species is believed to be ubiquinone. Couples the redox reaction to proton translocation (for every two electrons transferred, four hydrogen ions are translocated across the cytoplasmic membrane), and thus conserves the redox energy in a proton gradient.</text>
</comment>
<dbReference type="RefSeq" id="WP_012646351.1">
    <property type="nucleotide sequence ID" value="NC_011979.1"/>
</dbReference>
<name>B9M3X9_GEODF</name>
<comment type="subunit">
    <text evidence="12">NDH-1 is composed of 14 different subunits. Subunits NuoA, H, J, K, L, M, N constitute the membrane sector of the complex.</text>
</comment>
<evidence type="ECO:0000256" key="3">
    <source>
        <dbReference type="ARBA" id="ARBA00022448"/>
    </source>
</evidence>
<dbReference type="InterPro" id="IPR038430">
    <property type="entry name" value="NDAH_ubi_oxred_su3_sf"/>
</dbReference>
<evidence type="ECO:0000256" key="1">
    <source>
        <dbReference type="ARBA" id="ARBA00004141"/>
    </source>
</evidence>
<organism evidence="14 15">
    <name type="scientific">Geotalea daltonii (strain DSM 22248 / JCM 15807 / FRC-32)</name>
    <name type="common">Geobacter daltonii</name>
    <dbReference type="NCBI Taxonomy" id="316067"/>
    <lineage>
        <taxon>Bacteria</taxon>
        <taxon>Pseudomonadati</taxon>
        <taxon>Thermodesulfobacteriota</taxon>
        <taxon>Desulfuromonadia</taxon>
        <taxon>Geobacterales</taxon>
        <taxon>Geobacteraceae</taxon>
        <taxon>Geotalea</taxon>
    </lineage>
</organism>
<evidence type="ECO:0000256" key="9">
    <source>
        <dbReference type="ARBA" id="ARBA00023027"/>
    </source>
</evidence>
<dbReference type="EMBL" id="CP001390">
    <property type="protein sequence ID" value="ACM19622.1"/>
    <property type="molecule type" value="Genomic_DNA"/>
</dbReference>
<evidence type="ECO:0000256" key="8">
    <source>
        <dbReference type="ARBA" id="ARBA00022989"/>
    </source>
</evidence>
<dbReference type="Gene3D" id="1.20.58.1610">
    <property type="entry name" value="NADH:ubiquinone/plastoquinone oxidoreductase, chain 3"/>
    <property type="match status" value="1"/>
</dbReference>
<comment type="similarity">
    <text evidence="2 12 13">Belongs to the complex I subunit 3 family.</text>
</comment>
<dbReference type="Pfam" id="PF00507">
    <property type="entry name" value="Oxidored_q4"/>
    <property type="match status" value="1"/>
</dbReference>
<dbReference type="KEGG" id="geo:Geob_1262"/>
<evidence type="ECO:0000256" key="5">
    <source>
        <dbReference type="ARBA" id="ARBA00022692"/>
    </source>
</evidence>
<dbReference type="EC" id="7.1.1.-" evidence="12"/>
<evidence type="ECO:0000256" key="6">
    <source>
        <dbReference type="ARBA" id="ARBA00022719"/>
    </source>
</evidence>
<dbReference type="Proteomes" id="UP000007721">
    <property type="component" value="Chromosome"/>
</dbReference>
<dbReference type="STRING" id="316067.Geob_1262"/>
<dbReference type="GO" id="GO:0048038">
    <property type="term" value="F:quinone binding"/>
    <property type="evidence" value="ECO:0007669"/>
    <property type="project" value="UniProtKB-KW"/>
</dbReference>
<dbReference type="eggNOG" id="COG0838">
    <property type="taxonomic scope" value="Bacteria"/>
</dbReference>
<evidence type="ECO:0000256" key="13">
    <source>
        <dbReference type="RuleBase" id="RU003639"/>
    </source>
</evidence>
<dbReference type="GO" id="GO:0050136">
    <property type="term" value="F:NADH dehydrogenase (quinone) (non-electrogenic) activity"/>
    <property type="evidence" value="ECO:0007669"/>
    <property type="project" value="UniProtKB-UniRule"/>
</dbReference>
<keyword evidence="5 12" id="KW-0812">Transmembrane</keyword>
<dbReference type="InterPro" id="IPR000440">
    <property type="entry name" value="NADH_UbQ/plastoQ_OxRdtase_su3"/>
</dbReference>
<dbReference type="PANTHER" id="PTHR11058">
    <property type="entry name" value="NADH-UBIQUINONE OXIDOREDUCTASE CHAIN 3"/>
    <property type="match status" value="1"/>
</dbReference>
<evidence type="ECO:0000256" key="10">
    <source>
        <dbReference type="ARBA" id="ARBA00023075"/>
    </source>
</evidence>
<keyword evidence="10 12" id="KW-0830">Ubiquinone</keyword>
<dbReference type="InterPro" id="IPR023043">
    <property type="entry name" value="NAD(P)H_OxRDtase_bac/plastid"/>
</dbReference>
<protein>
    <recommendedName>
        <fullName evidence="12">NADH-quinone oxidoreductase subunit A</fullName>
        <ecNumber evidence="12">7.1.1.-</ecNumber>
    </recommendedName>
    <alternativeName>
        <fullName evidence="12">NADH dehydrogenase I subunit A</fullName>
    </alternativeName>
    <alternativeName>
        <fullName evidence="12">NDH-1 subunit A</fullName>
    </alternativeName>
    <alternativeName>
        <fullName evidence="12">NUO1</fullName>
    </alternativeName>
</protein>
<evidence type="ECO:0000256" key="11">
    <source>
        <dbReference type="ARBA" id="ARBA00023136"/>
    </source>
</evidence>
<dbReference type="OrthoDB" id="9791970at2"/>
<keyword evidence="7 12" id="KW-1278">Translocase</keyword>
<gene>
    <name evidence="12" type="primary">nuoA</name>
    <name evidence="14" type="synonym">nuoA-2</name>
    <name evidence="14" type="ordered locus">Geob_1262</name>
</gene>
<keyword evidence="9 12" id="KW-0520">NAD</keyword>
<keyword evidence="12" id="KW-0997">Cell inner membrane</keyword>
<keyword evidence="8 12" id="KW-1133">Transmembrane helix</keyword>
<evidence type="ECO:0000256" key="2">
    <source>
        <dbReference type="ARBA" id="ARBA00008472"/>
    </source>
</evidence>
<keyword evidence="11 12" id="KW-0472">Membrane</keyword>
<sequence length="142" mass="15958">MPFQMEHVSPQADAVLSLALYTAVATLLVGFLLLVAWWLGSKRRTVVKQKPYESGIFPTGTARLAYPVPFYLVAIFFIVFDVEAVFIFTWGMAWDELGFPGLVHITIFIVILLLGLAWLWLKGGLEWGPRKAVRGSKFEVPD</sequence>
<evidence type="ECO:0000256" key="7">
    <source>
        <dbReference type="ARBA" id="ARBA00022967"/>
    </source>
</evidence>
<dbReference type="GO" id="GO:0005886">
    <property type="term" value="C:plasma membrane"/>
    <property type="evidence" value="ECO:0007669"/>
    <property type="project" value="UniProtKB-SubCell"/>
</dbReference>
<evidence type="ECO:0000256" key="4">
    <source>
        <dbReference type="ARBA" id="ARBA00022475"/>
    </source>
</evidence>
<comment type="catalytic activity">
    <reaction evidence="12 13">
        <text>a quinone + NADH + 5 H(+)(in) = a quinol + NAD(+) + 4 H(+)(out)</text>
        <dbReference type="Rhea" id="RHEA:57888"/>
        <dbReference type="ChEBI" id="CHEBI:15378"/>
        <dbReference type="ChEBI" id="CHEBI:24646"/>
        <dbReference type="ChEBI" id="CHEBI:57540"/>
        <dbReference type="ChEBI" id="CHEBI:57945"/>
        <dbReference type="ChEBI" id="CHEBI:132124"/>
    </reaction>
</comment>
<dbReference type="PANTHER" id="PTHR11058:SF21">
    <property type="entry name" value="NADH-QUINONE OXIDOREDUCTASE SUBUNIT A"/>
    <property type="match status" value="1"/>
</dbReference>
<evidence type="ECO:0000256" key="12">
    <source>
        <dbReference type="HAMAP-Rule" id="MF_01394"/>
    </source>
</evidence>
<evidence type="ECO:0000313" key="14">
    <source>
        <dbReference type="EMBL" id="ACM19622.1"/>
    </source>
</evidence>
<accession>B9M3X9</accession>
<dbReference type="AlphaFoldDB" id="B9M3X9"/>
<reference evidence="14 15" key="1">
    <citation type="submission" date="2009-01" db="EMBL/GenBank/DDBJ databases">
        <title>Complete sequence of Geobacter sp. FRC-32.</title>
        <authorList>
            <consortium name="US DOE Joint Genome Institute"/>
            <person name="Lucas S."/>
            <person name="Copeland A."/>
            <person name="Lapidus A."/>
            <person name="Glavina del Rio T."/>
            <person name="Dalin E."/>
            <person name="Tice H."/>
            <person name="Bruce D."/>
            <person name="Goodwin L."/>
            <person name="Pitluck S."/>
            <person name="Saunders E."/>
            <person name="Brettin T."/>
            <person name="Detter J.C."/>
            <person name="Han C."/>
            <person name="Larimer F."/>
            <person name="Land M."/>
            <person name="Hauser L."/>
            <person name="Kyrpides N."/>
            <person name="Ovchinnikova G."/>
            <person name="Kostka J."/>
            <person name="Richardson P."/>
        </authorList>
    </citation>
    <scope>NUCLEOTIDE SEQUENCE [LARGE SCALE GENOMIC DNA]</scope>
    <source>
        <strain evidence="15">DSM 22248 / JCM 15807 / FRC-32</strain>
    </source>
</reference>
<comment type="subcellular location">
    <subcellularLocation>
        <location evidence="12">Cell inner membrane</location>
        <topology evidence="12">Multi-pass membrane protein</topology>
    </subcellularLocation>
    <subcellularLocation>
        <location evidence="13">Cell membrane</location>
        <topology evidence="13">Multi-pass membrane protein</topology>
    </subcellularLocation>
    <subcellularLocation>
        <location evidence="1">Membrane</location>
        <topology evidence="1">Multi-pass membrane protein</topology>
    </subcellularLocation>
</comment>
<feature type="transmembrane region" description="Helical" evidence="12">
    <location>
        <begin position="99"/>
        <end position="121"/>
    </location>
</feature>
<evidence type="ECO:0000313" key="15">
    <source>
        <dbReference type="Proteomes" id="UP000007721"/>
    </source>
</evidence>
<feature type="transmembrane region" description="Helical" evidence="12">
    <location>
        <begin position="20"/>
        <end position="40"/>
    </location>
</feature>
<keyword evidence="4 12" id="KW-1003">Cell membrane</keyword>